<evidence type="ECO:0000256" key="1">
    <source>
        <dbReference type="SAM" id="MobiDB-lite"/>
    </source>
</evidence>
<reference evidence="3" key="1">
    <citation type="submission" date="2015-11" db="EMBL/GenBank/DDBJ databases">
        <authorList>
            <person name="Anvar S.Y."/>
        </authorList>
    </citation>
    <scope>NUCLEOTIDE SEQUENCE [LARGE SCALE GENOMIC DNA]</scope>
</reference>
<dbReference type="AlphaFoldDB" id="A0A0S4PZX5"/>
<accession>A0A0S4PZX5</accession>
<sequence length="44" mass="4822">MYLTSNTRMSAKIKPITPPQTNEPSARKNVSGSAGSRVKNVFKK</sequence>
<dbReference type="EMBL" id="LN907858">
    <property type="protein sequence ID" value="CUU40928.1"/>
    <property type="molecule type" value="Genomic_DNA"/>
</dbReference>
<dbReference type="KEGG" id="hty:BN2458_PEG2045"/>
<feature type="compositionally biased region" description="Polar residues" evidence="1">
    <location>
        <begin position="19"/>
        <end position="34"/>
    </location>
</feature>
<protein>
    <submittedName>
        <fullName evidence="2">Uncharacterized protein</fullName>
    </submittedName>
</protein>
<proteinExistence type="predicted"/>
<name>A0A0S4PZX5_9HELI</name>
<evidence type="ECO:0000313" key="2">
    <source>
        <dbReference type="EMBL" id="CUU40928.1"/>
    </source>
</evidence>
<evidence type="ECO:0000313" key="3">
    <source>
        <dbReference type="Proteomes" id="UP000064525"/>
    </source>
</evidence>
<feature type="region of interest" description="Disordered" evidence="1">
    <location>
        <begin position="1"/>
        <end position="44"/>
    </location>
</feature>
<organism evidence="2 3">
    <name type="scientific">Helicobacter typhlonius</name>
    <dbReference type="NCBI Taxonomy" id="76936"/>
    <lineage>
        <taxon>Bacteria</taxon>
        <taxon>Pseudomonadati</taxon>
        <taxon>Campylobacterota</taxon>
        <taxon>Epsilonproteobacteria</taxon>
        <taxon>Campylobacterales</taxon>
        <taxon>Helicobacteraceae</taxon>
        <taxon>Helicobacter</taxon>
    </lineage>
</organism>
<gene>
    <name evidence="2" type="ORF">BN2458_PEG2045</name>
</gene>
<dbReference type="Proteomes" id="UP000064525">
    <property type="component" value="Chromosome I"/>
</dbReference>